<proteinExistence type="predicted"/>
<gene>
    <name evidence="1" type="ORF">F0919_00720</name>
</gene>
<evidence type="ECO:0000313" key="1">
    <source>
        <dbReference type="EMBL" id="KAA5536221.1"/>
    </source>
</evidence>
<keyword evidence="2" id="KW-1185">Reference proteome</keyword>
<comment type="caution">
    <text evidence="1">The sequence shown here is derived from an EMBL/GenBank/DDBJ whole genome shotgun (WGS) entry which is preliminary data.</text>
</comment>
<reference evidence="1 2" key="1">
    <citation type="submission" date="2019-09" db="EMBL/GenBank/DDBJ databases">
        <title>Genome sequence and assembly of Taibaiella sp.</title>
        <authorList>
            <person name="Chhetri G."/>
        </authorList>
    </citation>
    <scope>NUCLEOTIDE SEQUENCE [LARGE SCALE GENOMIC DNA]</scope>
    <source>
        <strain evidence="1 2">KVB11</strain>
    </source>
</reference>
<evidence type="ECO:0000313" key="2">
    <source>
        <dbReference type="Proteomes" id="UP000323632"/>
    </source>
</evidence>
<dbReference type="RefSeq" id="WP_150030794.1">
    <property type="nucleotide sequence ID" value="NZ_VWSH01000001.1"/>
</dbReference>
<accession>A0A5M6CLW7</accession>
<sequence>MVCFSIIDLFGRWLNNPPNDDFGISAKNYFSQISNRDDLKNFDTYENFKDCYRHCVVHSFFAQLGYGLGYQDYNRGNLFTNIGNIKSLNVEYLLYVVKVGMDRLTEILKDEQSDIFKQLFLGYEYWIRKRDL</sequence>
<organism evidence="1 2">
    <name type="scientific">Taibaiella lutea</name>
    <dbReference type="NCBI Taxonomy" id="2608001"/>
    <lineage>
        <taxon>Bacteria</taxon>
        <taxon>Pseudomonadati</taxon>
        <taxon>Bacteroidota</taxon>
        <taxon>Chitinophagia</taxon>
        <taxon>Chitinophagales</taxon>
        <taxon>Chitinophagaceae</taxon>
        <taxon>Taibaiella</taxon>
    </lineage>
</organism>
<dbReference type="Proteomes" id="UP000323632">
    <property type="component" value="Unassembled WGS sequence"/>
</dbReference>
<name>A0A5M6CLW7_9BACT</name>
<dbReference type="EMBL" id="VWSH01000001">
    <property type="protein sequence ID" value="KAA5536221.1"/>
    <property type="molecule type" value="Genomic_DNA"/>
</dbReference>
<dbReference type="AlphaFoldDB" id="A0A5M6CLW7"/>
<protein>
    <submittedName>
        <fullName evidence="1">Uncharacterized protein</fullName>
    </submittedName>
</protein>